<evidence type="ECO:0000313" key="2">
    <source>
        <dbReference type="EMBL" id="SJM72199.1"/>
    </source>
</evidence>
<dbReference type="InterPro" id="IPR051698">
    <property type="entry name" value="Transposase_11-like"/>
</dbReference>
<dbReference type="Proteomes" id="UP000188357">
    <property type="component" value="Unassembled WGS sequence"/>
</dbReference>
<dbReference type="InterPro" id="IPR047647">
    <property type="entry name" value="ISAs1_transpos"/>
</dbReference>
<evidence type="ECO:0000259" key="1">
    <source>
        <dbReference type="Pfam" id="PF01609"/>
    </source>
</evidence>
<reference evidence="2 3" key="1">
    <citation type="submission" date="2017-02" db="EMBL/GenBank/DDBJ databases">
        <authorList>
            <person name="Peterson S.W."/>
        </authorList>
    </citation>
    <scope>NUCLEOTIDE SEQUENCE [LARGE SCALE GENOMIC DNA]</scope>
    <source>
        <strain evidence="2">Psychrobacter_piechaudii</strain>
    </source>
</reference>
<gene>
    <name evidence="2" type="ORF">A1232T_01606</name>
</gene>
<proteinExistence type="predicted"/>
<evidence type="ECO:0000313" key="3">
    <source>
        <dbReference type="Proteomes" id="UP000188357"/>
    </source>
</evidence>
<accession>A0A1R4GVH6</accession>
<dbReference type="GO" id="GO:0003677">
    <property type="term" value="F:DNA binding"/>
    <property type="evidence" value="ECO:0007669"/>
    <property type="project" value="InterPro"/>
</dbReference>
<dbReference type="PANTHER" id="PTHR30298:SF0">
    <property type="entry name" value="PROTEIN YBFL-RELATED"/>
    <property type="match status" value="1"/>
</dbReference>
<dbReference type="STRING" id="1945521.A1232T_01606"/>
<dbReference type="GO" id="GO:0006313">
    <property type="term" value="P:DNA transposition"/>
    <property type="evidence" value="ECO:0007669"/>
    <property type="project" value="InterPro"/>
</dbReference>
<dbReference type="NCBIfam" id="NF033564">
    <property type="entry name" value="transpos_ISAs1"/>
    <property type="match status" value="1"/>
</dbReference>
<dbReference type="GO" id="GO:0004803">
    <property type="term" value="F:transposase activity"/>
    <property type="evidence" value="ECO:0007669"/>
    <property type="project" value="InterPro"/>
</dbReference>
<dbReference type="Pfam" id="PF01609">
    <property type="entry name" value="DDE_Tnp_1"/>
    <property type="match status" value="1"/>
</dbReference>
<keyword evidence="3" id="KW-1185">Reference proteome</keyword>
<dbReference type="InterPro" id="IPR002559">
    <property type="entry name" value="Transposase_11"/>
</dbReference>
<sequence length="297" mass="34394">MSILDPDTLNQCFISWVNQIRDHQDLQIIAIHGKTLKHSYQSSTDKLSALHSVSAYATEQGISLIQKKSDAKKNEVKAVLDIIDELQIKKTVITADAMSCLGKVTDKIIKKGADYVLQLKANQALLLRETKAYFHKVRRDNPELIEKNRYTETTSEHGRVETRQCTQLLVTDWFDHTDNWNKLTSVIEIQRTRYNKTTHKQTTETVYYLSSLKIDPKLANKTVREHWRIENSLHYVLDVTFKEDDSRIRLKNATENMAILRRLALNLIKISDKKGSVKSILKQCAWNDEVRDLIIIF</sequence>
<organism evidence="2 3">
    <name type="scientific">Psychrobacter piechaudii</name>
    <dbReference type="NCBI Taxonomy" id="1945521"/>
    <lineage>
        <taxon>Bacteria</taxon>
        <taxon>Pseudomonadati</taxon>
        <taxon>Pseudomonadota</taxon>
        <taxon>Gammaproteobacteria</taxon>
        <taxon>Moraxellales</taxon>
        <taxon>Moraxellaceae</taxon>
        <taxon>Psychrobacter</taxon>
    </lineage>
</organism>
<dbReference type="AlphaFoldDB" id="A0A1R4GVH6"/>
<dbReference type="PANTHER" id="PTHR30298">
    <property type="entry name" value="H REPEAT-ASSOCIATED PREDICTED TRANSPOSASE"/>
    <property type="match status" value="1"/>
</dbReference>
<feature type="domain" description="Transposase IS4-like" evidence="1">
    <location>
        <begin position="29"/>
        <end position="267"/>
    </location>
</feature>
<protein>
    <submittedName>
        <fullName evidence="2">Transposase DDE domain protein</fullName>
    </submittedName>
</protein>
<name>A0A1R4GVH6_9GAMM</name>
<dbReference type="EMBL" id="FUGE01000157">
    <property type="protein sequence ID" value="SJM72199.1"/>
    <property type="molecule type" value="Genomic_DNA"/>
</dbReference>